<evidence type="ECO:0000313" key="2">
    <source>
        <dbReference type="Proteomes" id="UP000050525"/>
    </source>
</evidence>
<accession>A0A151NRG5</accession>
<sequence length="163" mass="17831">MGNRDAQGLQVPELAHSQAGALAHIELGPHHCLIYLCVHQGCLYQPPVPAHDVQIIRVGQDIGLLVVAAQDMDSVDPWVLPRVLGQGLDGTNEQDLGEWAALLDHRLHHDLGTQDTIDLHFSAHFRVEGPDPSDEGRGDSHLLQRLEQEPMGHSVVGLLQVQI</sequence>
<name>A0A151NRG5_ALLMI</name>
<proteinExistence type="predicted"/>
<gene>
    <name evidence="1" type="ORF">Y1Q_0021096</name>
</gene>
<protein>
    <submittedName>
        <fullName evidence="1">Uncharacterized protein</fullName>
    </submittedName>
</protein>
<evidence type="ECO:0000313" key="1">
    <source>
        <dbReference type="EMBL" id="KYO39447.1"/>
    </source>
</evidence>
<reference evidence="1 2" key="1">
    <citation type="journal article" date="2012" name="Genome Biol.">
        <title>Sequencing three crocodilian genomes to illuminate the evolution of archosaurs and amniotes.</title>
        <authorList>
            <person name="St John J.A."/>
            <person name="Braun E.L."/>
            <person name="Isberg S.R."/>
            <person name="Miles L.G."/>
            <person name="Chong A.Y."/>
            <person name="Gongora J."/>
            <person name="Dalzell P."/>
            <person name="Moran C."/>
            <person name="Bed'hom B."/>
            <person name="Abzhanov A."/>
            <person name="Burgess S.C."/>
            <person name="Cooksey A.M."/>
            <person name="Castoe T.A."/>
            <person name="Crawford N.G."/>
            <person name="Densmore L.D."/>
            <person name="Drew J.C."/>
            <person name="Edwards S.V."/>
            <person name="Faircloth B.C."/>
            <person name="Fujita M.K."/>
            <person name="Greenwold M.J."/>
            <person name="Hoffmann F.G."/>
            <person name="Howard J.M."/>
            <person name="Iguchi T."/>
            <person name="Janes D.E."/>
            <person name="Khan S.Y."/>
            <person name="Kohno S."/>
            <person name="de Koning A.J."/>
            <person name="Lance S.L."/>
            <person name="McCarthy F.M."/>
            <person name="McCormack J.E."/>
            <person name="Merchant M.E."/>
            <person name="Peterson D.G."/>
            <person name="Pollock D.D."/>
            <person name="Pourmand N."/>
            <person name="Raney B.J."/>
            <person name="Roessler K.A."/>
            <person name="Sanford J.R."/>
            <person name="Sawyer R.H."/>
            <person name="Schmidt C.J."/>
            <person name="Triplett E.W."/>
            <person name="Tuberville T.D."/>
            <person name="Venegas-Anaya M."/>
            <person name="Howard J.T."/>
            <person name="Jarvis E.D."/>
            <person name="Guillette L.J.Jr."/>
            <person name="Glenn T.C."/>
            <person name="Green R.E."/>
            <person name="Ray D.A."/>
        </authorList>
    </citation>
    <scope>NUCLEOTIDE SEQUENCE [LARGE SCALE GENOMIC DNA]</scope>
    <source>
        <strain evidence="1">KSC_2009_1</strain>
    </source>
</reference>
<organism evidence="1 2">
    <name type="scientific">Alligator mississippiensis</name>
    <name type="common">American alligator</name>
    <dbReference type="NCBI Taxonomy" id="8496"/>
    <lineage>
        <taxon>Eukaryota</taxon>
        <taxon>Metazoa</taxon>
        <taxon>Chordata</taxon>
        <taxon>Craniata</taxon>
        <taxon>Vertebrata</taxon>
        <taxon>Euteleostomi</taxon>
        <taxon>Archelosauria</taxon>
        <taxon>Archosauria</taxon>
        <taxon>Crocodylia</taxon>
        <taxon>Alligatoridae</taxon>
        <taxon>Alligatorinae</taxon>
        <taxon>Alligator</taxon>
    </lineage>
</organism>
<dbReference type="EMBL" id="AKHW03002195">
    <property type="protein sequence ID" value="KYO39447.1"/>
    <property type="molecule type" value="Genomic_DNA"/>
</dbReference>
<comment type="caution">
    <text evidence="1">The sequence shown here is derived from an EMBL/GenBank/DDBJ whole genome shotgun (WGS) entry which is preliminary data.</text>
</comment>
<dbReference type="AlphaFoldDB" id="A0A151NRG5"/>
<dbReference type="Proteomes" id="UP000050525">
    <property type="component" value="Unassembled WGS sequence"/>
</dbReference>
<keyword evidence="2" id="KW-1185">Reference proteome</keyword>